<keyword evidence="4" id="KW-0560">Oxidoreductase</keyword>
<proteinExistence type="predicted"/>
<evidence type="ECO:0000256" key="1">
    <source>
        <dbReference type="ARBA" id="ARBA00001954"/>
    </source>
</evidence>
<evidence type="ECO:0000256" key="5">
    <source>
        <dbReference type="ARBA" id="ARBA00023004"/>
    </source>
</evidence>
<dbReference type="InParanoid" id="A0A0H2R633"/>
<keyword evidence="5" id="KW-0408">Iron</keyword>
<evidence type="ECO:0000256" key="2">
    <source>
        <dbReference type="ARBA" id="ARBA00022723"/>
    </source>
</evidence>
<protein>
    <recommendedName>
        <fullName evidence="7">2OGFeDO JBP1/TET oxygenase domain-containing protein</fullName>
    </recommendedName>
</protein>
<dbReference type="Pfam" id="PF12851">
    <property type="entry name" value="Tet_JBP"/>
    <property type="match status" value="1"/>
</dbReference>
<dbReference type="InterPro" id="IPR024779">
    <property type="entry name" value="2OGFeDO_JBP1/TET_oxygenase_dom"/>
</dbReference>
<dbReference type="GO" id="GO:0051213">
    <property type="term" value="F:dioxygenase activity"/>
    <property type="evidence" value="ECO:0007669"/>
    <property type="project" value="UniProtKB-KW"/>
</dbReference>
<feature type="signal peptide" evidence="6">
    <location>
        <begin position="1"/>
        <end position="17"/>
    </location>
</feature>
<feature type="non-terminal residue" evidence="8">
    <location>
        <position position="1"/>
    </location>
</feature>
<dbReference type="Proteomes" id="UP000053477">
    <property type="component" value="Unassembled WGS sequence"/>
</dbReference>
<comment type="cofactor">
    <cofactor evidence="1">
        <name>Fe(2+)</name>
        <dbReference type="ChEBI" id="CHEBI:29033"/>
    </cofactor>
</comment>
<organism evidence="8 9">
    <name type="scientific">Schizopora paradoxa</name>
    <dbReference type="NCBI Taxonomy" id="27342"/>
    <lineage>
        <taxon>Eukaryota</taxon>
        <taxon>Fungi</taxon>
        <taxon>Dikarya</taxon>
        <taxon>Basidiomycota</taxon>
        <taxon>Agaricomycotina</taxon>
        <taxon>Agaricomycetes</taxon>
        <taxon>Hymenochaetales</taxon>
        <taxon>Schizoporaceae</taxon>
        <taxon>Schizopora</taxon>
    </lineage>
</organism>
<dbReference type="Gene3D" id="3.60.130.30">
    <property type="match status" value="1"/>
</dbReference>
<feature type="domain" description="2OGFeDO JBP1/TET oxygenase" evidence="7">
    <location>
        <begin position="3"/>
        <end position="139"/>
    </location>
</feature>
<gene>
    <name evidence="8" type="ORF">SCHPADRAFT_985452</name>
</gene>
<keyword evidence="9" id="KW-1185">Reference proteome</keyword>
<name>A0A0H2R633_9AGAM</name>
<reference evidence="8 9" key="1">
    <citation type="submission" date="2015-04" db="EMBL/GenBank/DDBJ databases">
        <title>Complete genome sequence of Schizopora paradoxa KUC8140, a cosmopolitan wood degrader in East Asia.</title>
        <authorList>
            <consortium name="DOE Joint Genome Institute"/>
            <person name="Min B."/>
            <person name="Park H."/>
            <person name="Jang Y."/>
            <person name="Kim J.-J."/>
            <person name="Kim K.H."/>
            <person name="Pangilinan J."/>
            <person name="Lipzen A."/>
            <person name="Riley R."/>
            <person name="Grigoriev I.V."/>
            <person name="Spatafora J.W."/>
            <person name="Choi I.-G."/>
        </authorList>
    </citation>
    <scope>NUCLEOTIDE SEQUENCE [LARGE SCALE GENOMIC DNA]</scope>
    <source>
        <strain evidence="8 9">KUC8140</strain>
    </source>
</reference>
<keyword evidence="3" id="KW-0223">Dioxygenase</keyword>
<dbReference type="GO" id="GO:0046872">
    <property type="term" value="F:metal ion binding"/>
    <property type="evidence" value="ECO:0007669"/>
    <property type="project" value="UniProtKB-KW"/>
</dbReference>
<keyword evidence="6" id="KW-0732">Signal</keyword>
<evidence type="ECO:0000313" key="9">
    <source>
        <dbReference type="Proteomes" id="UP000053477"/>
    </source>
</evidence>
<accession>A0A0H2R633</accession>
<feature type="chain" id="PRO_5005201540" description="2OGFeDO JBP1/TET oxygenase domain-containing protein" evidence="6">
    <location>
        <begin position="18"/>
        <end position="161"/>
    </location>
</feature>
<evidence type="ECO:0000259" key="7">
    <source>
        <dbReference type="Pfam" id="PF12851"/>
    </source>
</evidence>
<dbReference type="EMBL" id="KQ086179">
    <property type="protein sequence ID" value="KLO06807.1"/>
    <property type="molecule type" value="Genomic_DNA"/>
</dbReference>
<evidence type="ECO:0000256" key="3">
    <source>
        <dbReference type="ARBA" id="ARBA00022964"/>
    </source>
</evidence>
<keyword evidence="2" id="KW-0479">Metal-binding</keyword>
<dbReference type="AlphaFoldDB" id="A0A0H2R633"/>
<dbReference type="OrthoDB" id="3200752at2759"/>
<evidence type="ECO:0000256" key="6">
    <source>
        <dbReference type="SAM" id="SignalP"/>
    </source>
</evidence>
<evidence type="ECO:0000313" key="8">
    <source>
        <dbReference type="EMBL" id="KLO06807.1"/>
    </source>
</evidence>
<evidence type="ECO:0000256" key="4">
    <source>
        <dbReference type="ARBA" id="ARBA00023002"/>
    </source>
</evidence>
<sequence>WLSHLEAFEILLNHVLSLTAPTQHKAGMEAQEMIRQDKKQVLSDAAKTTMDNWPSVFTGISVISNRITPPHRDRGGSPQDFDLLASTGTHTRAAIHIEDAGLTFGYQPGVVVLLLGRLIQHAVPSWKGGERVCYAHFTRGAVLDRYSKINRPWVTLNDFPL</sequence>